<evidence type="ECO:0000313" key="3">
    <source>
        <dbReference type="Proteomes" id="UP000624703"/>
    </source>
</evidence>
<keyword evidence="1" id="KW-0812">Transmembrane</keyword>
<dbReference type="RefSeq" id="WP_200311515.1">
    <property type="nucleotide sequence ID" value="NZ_JAENIM010000039.1"/>
</dbReference>
<name>A0A8J7SLQ2_9BACT</name>
<feature type="transmembrane region" description="Helical" evidence="1">
    <location>
        <begin position="42"/>
        <end position="61"/>
    </location>
</feature>
<reference evidence="2" key="1">
    <citation type="submission" date="2021-01" db="EMBL/GenBank/DDBJ databases">
        <title>Modified the classification status of verrucomicrobia.</title>
        <authorList>
            <person name="Feng X."/>
        </authorList>
    </citation>
    <scope>NUCLEOTIDE SEQUENCE</scope>
    <source>
        <strain evidence="2">_KCTC 22039</strain>
    </source>
</reference>
<dbReference type="AlphaFoldDB" id="A0A8J7SLQ2"/>
<dbReference type="EMBL" id="JAENIM010000039">
    <property type="protein sequence ID" value="MBK1791515.1"/>
    <property type="molecule type" value="Genomic_DNA"/>
</dbReference>
<sequence length="143" mass="15807">MKLKKVLIFLHAIGILLVLFELVAVPLSGFDVGSTRAAVVNLLYLIVSLIWIFPLYLFLTADDGGYNSFLKYAFLEAVYLFGILSPLLLTLISTSKFIGANLFGGCSSFECVLVSRNLFILAVAHHLIICWSKIRKVLAKPLV</sequence>
<feature type="transmembrane region" description="Helical" evidence="1">
    <location>
        <begin position="73"/>
        <end position="93"/>
    </location>
</feature>
<organism evidence="2 3">
    <name type="scientific">Persicirhabdus sediminis</name>
    <dbReference type="NCBI Taxonomy" id="454144"/>
    <lineage>
        <taxon>Bacteria</taxon>
        <taxon>Pseudomonadati</taxon>
        <taxon>Verrucomicrobiota</taxon>
        <taxon>Verrucomicrobiia</taxon>
        <taxon>Verrucomicrobiales</taxon>
        <taxon>Verrucomicrobiaceae</taxon>
        <taxon>Persicirhabdus</taxon>
    </lineage>
</organism>
<keyword evidence="3" id="KW-1185">Reference proteome</keyword>
<dbReference type="Proteomes" id="UP000624703">
    <property type="component" value="Unassembled WGS sequence"/>
</dbReference>
<evidence type="ECO:0000313" key="2">
    <source>
        <dbReference type="EMBL" id="MBK1791515.1"/>
    </source>
</evidence>
<accession>A0A8J7SLQ2</accession>
<protein>
    <submittedName>
        <fullName evidence="2">Uncharacterized protein</fullName>
    </submittedName>
</protein>
<comment type="caution">
    <text evidence="2">The sequence shown here is derived from an EMBL/GenBank/DDBJ whole genome shotgun (WGS) entry which is preliminary data.</text>
</comment>
<feature type="transmembrane region" description="Helical" evidence="1">
    <location>
        <begin position="113"/>
        <end position="131"/>
    </location>
</feature>
<keyword evidence="1" id="KW-0472">Membrane</keyword>
<gene>
    <name evidence="2" type="ORF">JIN82_10165</name>
</gene>
<keyword evidence="1" id="KW-1133">Transmembrane helix</keyword>
<evidence type="ECO:0000256" key="1">
    <source>
        <dbReference type="SAM" id="Phobius"/>
    </source>
</evidence>
<feature type="transmembrane region" description="Helical" evidence="1">
    <location>
        <begin position="7"/>
        <end position="30"/>
    </location>
</feature>
<proteinExistence type="predicted"/>